<organism evidence="1">
    <name type="scientific">Physcomitrium patens</name>
    <name type="common">Spreading-leaved earth moss</name>
    <name type="synonym">Physcomitrella patens</name>
    <dbReference type="NCBI Taxonomy" id="3218"/>
    <lineage>
        <taxon>Eukaryota</taxon>
        <taxon>Viridiplantae</taxon>
        <taxon>Streptophyta</taxon>
        <taxon>Embryophyta</taxon>
        <taxon>Bryophyta</taxon>
        <taxon>Bryophytina</taxon>
        <taxon>Bryopsida</taxon>
        <taxon>Funariidae</taxon>
        <taxon>Funariales</taxon>
        <taxon>Funariaceae</taxon>
        <taxon>Physcomitrium</taxon>
    </lineage>
</organism>
<sequence length="65" mass="6963">MLAGNSNITHMCHTRAHQNVLDMADYSASKAGLCGPTCSQSGSTQMKAVRQHYNPKVMDGIVLNA</sequence>
<keyword evidence="3" id="KW-1185">Reference proteome</keyword>
<dbReference type="PaxDb" id="3218-PP1S33_317V6.1"/>
<reference evidence="1 3" key="1">
    <citation type="journal article" date="2008" name="Science">
        <title>The Physcomitrella genome reveals evolutionary insights into the conquest of land by plants.</title>
        <authorList>
            <person name="Rensing S."/>
            <person name="Lang D."/>
            <person name="Zimmer A."/>
            <person name="Terry A."/>
            <person name="Salamov A."/>
            <person name="Shapiro H."/>
            <person name="Nishiyama T."/>
            <person name="Perroud P.-F."/>
            <person name="Lindquist E."/>
            <person name="Kamisugi Y."/>
            <person name="Tanahashi T."/>
            <person name="Sakakibara K."/>
            <person name="Fujita T."/>
            <person name="Oishi K."/>
            <person name="Shin-I T."/>
            <person name="Kuroki Y."/>
            <person name="Toyoda A."/>
            <person name="Suzuki Y."/>
            <person name="Hashimoto A."/>
            <person name="Yamaguchi K."/>
            <person name="Sugano A."/>
            <person name="Kohara Y."/>
            <person name="Fujiyama A."/>
            <person name="Anterola A."/>
            <person name="Aoki S."/>
            <person name="Ashton N."/>
            <person name="Barbazuk W.B."/>
            <person name="Barker E."/>
            <person name="Bennetzen J."/>
            <person name="Bezanilla M."/>
            <person name="Blankenship R."/>
            <person name="Cho S.H."/>
            <person name="Dutcher S."/>
            <person name="Estelle M."/>
            <person name="Fawcett J.A."/>
            <person name="Gundlach H."/>
            <person name="Hanada K."/>
            <person name="Heyl A."/>
            <person name="Hicks K.A."/>
            <person name="Hugh J."/>
            <person name="Lohr M."/>
            <person name="Mayer K."/>
            <person name="Melkozernov A."/>
            <person name="Murata T."/>
            <person name="Nelson D."/>
            <person name="Pils B."/>
            <person name="Prigge M."/>
            <person name="Reiss B."/>
            <person name="Renner T."/>
            <person name="Rombauts S."/>
            <person name="Rushton P."/>
            <person name="Sanderfoot A."/>
            <person name="Schween G."/>
            <person name="Shiu S.-H."/>
            <person name="Stueber K."/>
            <person name="Theodoulou F.L."/>
            <person name="Tu H."/>
            <person name="Van de Peer Y."/>
            <person name="Verrier P.J."/>
            <person name="Waters E."/>
            <person name="Wood A."/>
            <person name="Yang L."/>
            <person name="Cove D."/>
            <person name="Cuming A."/>
            <person name="Hasebe M."/>
            <person name="Lucas S."/>
            <person name="Mishler D.B."/>
            <person name="Reski R."/>
            <person name="Grigoriev I."/>
            <person name="Quatrano R.S."/>
            <person name="Boore J.L."/>
        </authorList>
    </citation>
    <scope>NUCLEOTIDE SEQUENCE [LARGE SCALE GENOMIC DNA]</scope>
    <source>
        <strain evidence="2 3">cv. Gransden 2004</strain>
    </source>
</reference>
<evidence type="ECO:0000313" key="3">
    <source>
        <dbReference type="Proteomes" id="UP000006727"/>
    </source>
</evidence>
<dbReference type="InParanoid" id="A0A2K1J1L6"/>
<dbReference type="EMBL" id="ABEU02000018">
    <property type="protein sequence ID" value="PNR35415.1"/>
    <property type="molecule type" value="Genomic_DNA"/>
</dbReference>
<protein>
    <submittedName>
        <fullName evidence="1 2">Uncharacterized protein</fullName>
    </submittedName>
</protein>
<evidence type="ECO:0000313" key="1">
    <source>
        <dbReference type="EMBL" id="PNR35415.1"/>
    </source>
</evidence>
<dbReference type="EnsemblPlants" id="Pp3c18_19090V3.1">
    <property type="protein sequence ID" value="Pp3c18_19090V3.1"/>
    <property type="gene ID" value="Pp3c18_19090"/>
</dbReference>
<dbReference type="Proteomes" id="UP000006727">
    <property type="component" value="Chromosome 18"/>
</dbReference>
<dbReference type="AlphaFoldDB" id="A0A2K1J1L6"/>
<reference evidence="2" key="3">
    <citation type="submission" date="2020-12" db="UniProtKB">
        <authorList>
            <consortium name="EnsemblPlants"/>
        </authorList>
    </citation>
    <scope>IDENTIFICATION</scope>
</reference>
<dbReference type="Gramene" id="Pp3c18_19090V3.1">
    <property type="protein sequence ID" value="Pp3c18_19090V3.1"/>
    <property type="gene ID" value="Pp3c18_19090"/>
</dbReference>
<gene>
    <name evidence="1" type="ORF">PHYPA_023315</name>
</gene>
<reference evidence="1 3" key="2">
    <citation type="journal article" date="2018" name="Plant J.">
        <title>The Physcomitrella patens chromosome-scale assembly reveals moss genome structure and evolution.</title>
        <authorList>
            <person name="Lang D."/>
            <person name="Ullrich K.K."/>
            <person name="Murat F."/>
            <person name="Fuchs J."/>
            <person name="Jenkins J."/>
            <person name="Haas F.B."/>
            <person name="Piednoel M."/>
            <person name="Gundlach H."/>
            <person name="Van Bel M."/>
            <person name="Meyberg R."/>
            <person name="Vives C."/>
            <person name="Morata J."/>
            <person name="Symeonidi A."/>
            <person name="Hiss M."/>
            <person name="Muchero W."/>
            <person name="Kamisugi Y."/>
            <person name="Saleh O."/>
            <person name="Blanc G."/>
            <person name="Decker E.L."/>
            <person name="van Gessel N."/>
            <person name="Grimwood J."/>
            <person name="Hayes R.D."/>
            <person name="Graham S.W."/>
            <person name="Gunter L.E."/>
            <person name="McDaniel S.F."/>
            <person name="Hoernstein S.N.W."/>
            <person name="Larsson A."/>
            <person name="Li F.W."/>
            <person name="Perroud P.F."/>
            <person name="Phillips J."/>
            <person name="Ranjan P."/>
            <person name="Rokshar D.S."/>
            <person name="Rothfels C.J."/>
            <person name="Schneider L."/>
            <person name="Shu S."/>
            <person name="Stevenson D.W."/>
            <person name="Thummler F."/>
            <person name="Tillich M."/>
            <person name="Villarreal Aguilar J.C."/>
            <person name="Widiez T."/>
            <person name="Wong G.K."/>
            <person name="Wymore A."/>
            <person name="Zhang Y."/>
            <person name="Zimmer A.D."/>
            <person name="Quatrano R.S."/>
            <person name="Mayer K.F.X."/>
            <person name="Goodstein D."/>
            <person name="Casacuberta J.M."/>
            <person name="Vandepoele K."/>
            <person name="Reski R."/>
            <person name="Cuming A.C."/>
            <person name="Tuskan G.A."/>
            <person name="Maumus F."/>
            <person name="Salse J."/>
            <person name="Schmutz J."/>
            <person name="Rensing S.A."/>
        </authorList>
    </citation>
    <scope>NUCLEOTIDE SEQUENCE [LARGE SCALE GENOMIC DNA]</scope>
    <source>
        <strain evidence="2 3">cv. Gransden 2004</strain>
    </source>
</reference>
<name>A0A2K1J1L6_PHYPA</name>
<evidence type="ECO:0000313" key="2">
    <source>
        <dbReference type="EnsemblPlants" id="Pp3c18_19090V3.1"/>
    </source>
</evidence>
<accession>A0A2K1J1L6</accession>
<proteinExistence type="predicted"/>